<feature type="transmembrane region" description="Helical" evidence="6">
    <location>
        <begin position="345"/>
        <end position="366"/>
    </location>
</feature>
<evidence type="ECO:0000259" key="7">
    <source>
        <dbReference type="Pfam" id="PF03553"/>
    </source>
</evidence>
<comment type="caution">
    <text evidence="8">The sequence shown here is derived from an EMBL/GenBank/DDBJ whole genome shotgun (WGS) entry which is preliminary data.</text>
</comment>
<evidence type="ECO:0000256" key="4">
    <source>
        <dbReference type="ARBA" id="ARBA00022989"/>
    </source>
</evidence>
<feature type="transmembrane region" description="Helical" evidence="6">
    <location>
        <begin position="309"/>
        <end position="333"/>
    </location>
</feature>
<evidence type="ECO:0000256" key="1">
    <source>
        <dbReference type="ARBA" id="ARBA00004651"/>
    </source>
</evidence>
<keyword evidence="4 6" id="KW-1133">Transmembrane helix</keyword>
<feature type="transmembrane region" description="Helical" evidence="6">
    <location>
        <begin position="268"/>
        <end position="289"/>
    </location>
</feature>
<feature type="transmembrane region" description="Helical" evidence="6">
    <location>
        <begin position="495"/>
        <end position="513"/>
    </location>
</feature>
<feature type="transmembrane region" description="Helical" evidence="6">
    <location>
        <begin position="116"/>
        <end position="140"/>
    </location>
</feature>
<keyword evidence="3 6" id="KW-0812">Transmembrane</keyword>
<feature type="transmembrane region" description="Helical" evidence="6">
    <location>
        <begin position="73"/>
        <end position="96"/>
    </location>
</feature>
<protein>
    <submittedName>
        <fullName evidence="8">Na+/H+ antiporter NhaC family protein</fullName>
    </submittedName>
</protein>
<organism evidence="8 9">
    <name type="scientific">Pseudaeromonas paramecii</name>
    <dbReference type="NCBI Taxonomy" id="2138166"/>
    <lineage>
        <taxon>Bacteria</taxon>
        <taxon>Pseudomonadati</taxon>
        <taxon>Pseudomonadota</taxon>
        <taxon>Gammaproteobacteria</taxon>
        <taxon>Aeromonadales</taxon>
        <taxon>Aeromonadaceae</taxon>
        <taxon>Pseudaeromonas</taxon>
    </lineage>
</organism>
<feature type="domain" description="Na+/H+ antiporter NhaC-like C-terminal" evidence="7">
    <location>
        <begin position="165"/>
        <end position="491"/>
    </location>
</feature>
<evidence type="ECO:0000256" key="5">
    <source>
        <dbReference type="ARBA" id="ARBA00023136"/>
    </source>
</evidence>
<keyword evidence="5 6" id="KW-0472">Membrane</keyword>
<dbReference type="RefSeq" id="WP_345010497.1">
    <property type="nucleotide sequence ID" value="NZ_BAABFC010000006.1"/>
</dbReference>
<keyword evidence="9" id="KW-1185">Reference proteome</keyword>
<feature type="transmembrane region" description="Helical" evidence="6">
    <location>
        <begin position="472"/>
        <end position="489"/>
    </location>
</feature>
<dbReference type="Proteomes" id="UP001501321">
    <property type="component" value="Unassembled WGS sequence"/>
</dbReference>
<dbReference type="InterPro" id="IPR018461">
    <property type="entry name" value="Na/H_Antiport_NhaC-like_C"/>
</dbReference>
<feature type="transmembrane region" description="Helical" evidence="6">
    <location>
        <begin position="197"/>
        <end position="222"/>
    </location>
</feature>
<reference evidence="9" key="1">
    <citation type="journal article" date="2019" name="Int. J. Syst. Evol. Microbiol.">
        <title>The Global Catalogue of Microorganisms (GCM) 10K type strain sequencing project: providing services to taxonomists for standard genome sequencing and annotation.</title>
        <authorList>
            <consortium name="The Broad Institute Genomics Platform"/>
            <consortium name="The Broad Institute Genome Sequencing Center for Infectious Disease"/>
            <person name="Wu L."/>
            <person name="Ma J."/>
        </authorList>
    </citation>
    <scope>NUCLEOTIDE SEQUENCE [LARGE SCALE GENOMIC DNA]</scope>
    <source>
        <strain evidence="9">JCM 32226</strain>
    </source>
</reference>
<dbReference type="PANTHER" id="PTHR43478">
    <property type="entry name" value="NA+/H+ ANTIPORTER-RELATED"/>
    <property type="match status" value="1"/>
</dbReference>
<feature type="transmembrane region" description="Helical" evidence="6">
    <location>
        <begin position="161"/>
        <end position="185"/>
    </location>
</feature>
<feature type="transmembrane region" description="Helical" evidence="6">
    <location>
        <begin position="33"/>
        <end position="52"/>
    </location>
</feature>
<comment type="subcellular location">
    <subcellularLocation>
        <location evidence="1">Cell membrane</location>
        <topology evidence="1">Multi-pass membrane protein</topology>
    </subcellularLocation>
</comment>
<evidence type="ECO:0000256" key="2">
    <source>
        <dbReference type="ARBA" id="ARBA00022475"/>
    </source>
</evidence>
<dbReference type="PANTHER" id="PTHR43478:SF3">
    <property type="entry name" value="LYSINE TRANSPORTER LYSW"/>
    <property type="match status" value="1"/>
</dbReference>
<sequence>MALAQYSDSVLSLLPPLLAVALAITTRRVLLSLGVGILAGAMLLNMGAPGATTQYLADKFINIVWSEESWNSWNLNIIGFLLLLGCLISLMAISGGTRAFALWAEQRIRSRRQAKMMTGLLVFLFFIDDYFHSLAVGTICRPVTDRHGISRAKLAYLLDSTAAPVCVLMPVSSWGAYIIALIGGILASHGLTGHSPLATFVAMAPMNLYAVFTLLMVAVVVLRDLDLGSMARHEAAAAQGQLFDAARGIPPGASAELPESERGQVKDLAWPIVTLVVATVFFMISSGASKLAADGTAFSLLKALENTDVGLSLVKGGASALLVACGLALRLGLPLAHWGLALKQGLLAMWPAIRILILAWAIGAVIRDIETGKYLASLTQSGPSVALLPAMLFVLAGIMAFSTGTSWGTFGIMLPLAGDLAMASEPSLLLPMLSAVLAGSVFGDHCSPISDTTILSSTGAGCHHMDHVVTQLPYALLIALASVLGYLALGFSGSALLGLAVTGLVLLPCLLWWGRRAVLQPA</sequence>
<gene>
    <name evidence="8" type="ORF">GCM10023095_08950</name>
</gene>
<dbReference type="Pfam" id="PF03553">
    <property type="entry name" value="Na_H_antiporter"/>
    <property type="match status" value="1"/>
</dbReference>
<evidence type="ECO:0000313" key="9">
    <source>
        <dbReference type="Proteomes" id="UP001501321"/>
    </source>
</evidence>
<evidence type="ECO:0000313" key="8">
    <source>
        <dbReference type="EMBL" id="GAA4495534.1"/>
    </source>
</evidence>
<evidence type="ECO:0000256" key="6">
    <source>
        <dbReference type="SAM" id="Phobius"/>
    </source>
</evidence>
<name>A0ABP8Q349_9GAMM</name>
<proteinExistence type="predicted"/>
<dbReference type="EMBL" id="BAABFC010000006">
    <property type="protein sequence ID" value="GAA4495534.1"/>
    <property type="molecule type" value="Genomic_DNA"/>
</dbReference>
<keyword evidence="2" id="KW-1003">Cell membrane</keyword>
<evidence type="ECO:0000256" key="3">
    <source>
        <dbReference type="ARBA" id="ARBA00022692"/>
    </source>
</evidence>
<feature type="transmembrane region" description="Helical" evidence="6">
    <location>
        <begin position="386"/>
        <end position="414"/>
    </location>
</feature>
<accession>A0ABP8Q349</accession>